<dbReference type="AlphaFoldDB" id="A0A1J5RLP9"/>
<dbReference type="EMBL" id="MLJW01000346">
    <property type="protein sequence ID" value="OIQ89069.1"/>
    <property type="molecule type" value="Genomic_DNA"/>
</dbReference>
<protein>
    <submittedName>
        <fullName evidence="1">Uncharacterized protein</fullName>
    </submittedName>
</protein>
<evidence type="ECO:0000313" key="1">
    <source>
        <dbReference type="EMBL" id="OIQ89069.1"/>
    </source>
</evidence>
<comment type="caution">
    <text evidence="1">The sequence shown here is derived from an EMBL/GenBank/DDBJ whole genome shotgun (WGS) entry which is preliminary data.</text>
</comment>
<gene>
    <name evidence="1" type="ORF">GALL_290600</name>
</gene>
<sequence>MRSPAYCPRHGGRAKSQASILVDTTARLPAHEAAAVQPLPVRCMEPVGEDLRAPPGISTAC</sequence>
<organism evidence="1">
    <name type="scientific">mine drainage metagenome</name>
    <dbReference type="NCBI Taxonomy" id="410659"/>
    <lineage>
        <taxon>unclassified sequences</taxon>
        <taxon>metagenomes</taxon>
        <taxon>ecological metagenomes</taxon>
    </lineage>
</organism>
<reference evidence="1" key="1">
    <citation type="submission" date="2016-10" db="EMBL/GenBank/DDBJ databases">
        <title>Sequence of Gallionella enrichment culture.</title>
        <authorList>
            <person name="Poehlein A."/>
            <person name="Muehling M."/>
            <person name="Daniel R."/>
        </authorList>
    </citation>
    <scope>NUCLEOTIDE SEQUENCE</scope>
</reference>
<name>A0A1J5RLP9_9ZZZZ</name>
<proteinExistence type="predicted"/>
<accession>A0A1J5RLP9</accession>